<dbReference type="GeneID" id="7838762"/>
<sequence>MENLESTIIDKNNKKAQHNGLPYDKKPFGEVVVQKKKRNEQLKIKGLQQFDISNKHGAILCANDTVLKVYYGKNLQKEAEIKFENEITCFKINQLDESLIAIGFRNINELHILELVPFIQSHFKNQESLIKFSFDEEFNQIKWNSINNNLIIRNSKTKATNHICLAERKINNLEESDAICFTLNGCIIKCLGQDYKFIKNEKELNDTIDIQIETPKELSRIVHIEEYQDNQWFVIGFTKDGDDDDEEDSEEMQVHLVVLKGDPENMESKSKKESVISLSGNLSELNKYLDFLEFKIVRVSKNIYTLFQSVIPNSETFQVLDNGQKINCEVELEVKQIKGQIRGAGFAKFQIDEDDSFLQIKDGETYYYQFIPPCLMAFDSELTIQKYYFCHHLSKSQESKKQPNDIEYRTICIDEQNQLKEDTDYKPKEKVEQQIDISENLEKQNQVIQENQQKEIPPMQQQSDSQQAEQKQAPNSDQKSEIKQNQQKQKIEDQKIVPIQKIQEEENLIKPDQIQYTKKFVKQLISNFKDYQSKTKKIIYTNQRYAYDHSCDKTVEQLYSYTNLQANYLKKDFDKVFKQQSIHCIDYIYEKDKLLLCTNEPDGLSYIYAFSLQEYTQIHEFIKKLEQGFEKITHSQLKPKEAIQKKKAHVEESTKQIQNEMNKYRIFCSKTQIVQIHVVYSYFLAIVFANGVILKSVDSLLAQIPYNQAPFVAQEQSSLAVRQVIFSQSKKYFLILTTDNQVIVLNTLTQELKFQKSDVMFANFCHDKENLIYILDKKSIQVYDFINKKEEGSYSKVSPQENLKVVHFEEYKPGSFFSVQYQINVLQQECDQCSNLGCDFCKEYNIYVFQSNNISKFQQIQLDMQHSWSTRNLIRDSCFVKCHYNPQIKQLASIFNQKGSILILNIEEDELTNPQYKVPQWALPEQDISGFVYFPYRENSQKDFFYYKPRDDQQKRTYLLPSIMVFSGAFHLTRIFLFDEGKAIATDIEDQKALQILSQSNTLISIEEYTKLINNKIDSFTQHPDYYLLYEKMEQLKHILNFLEDNNVEDIIEAKFQEDLNQIDKQMKLIKQQNEQLIAQENNLRLNNQKEKTLNQQPQAKQQIIQIENKIQQIEDKKVSNIVENQDFNQQLDSQMQKKLNENDEAKKQKNQLLQQLQQNQPTNFNSIQDKAQKILDLFLQTAQDLVESNERFKSQIDNIQINFNQSEKNLNENKENKTGINQIVHFSEKNITIFAYSNQLYLYDKSKSSLIQMSDQSSNSNLKKFTEIQFIQKFPQKNDKRMHLIVALKQEQKLMFQNGAQNGQQNCIFHLIVDDNPSRFKVQRVVHKYGSRLINNISTCYGEDKLLITYSDNFVELLIGQGDNSEFKVIQFWKANFAIFSMIGTIFLGNDNILQEHVYILHESGNHEVFMLKEINLNEKAGVNFVKVVYMYQYNSECFLVVGISHSSFTPIPILSSTFTPVTHQNQLNYQISCSITNISQASIQFKASFSKQMKQLYLSNNFSNSVYVFPISLNQIVHKPQISTLQLPNLKLINGFFQSQQDGESTTYEYFDFSQMRGSKIKFSKNSKSIYYQLDF</sequence>
<protein>
    <submittedName>
        <fullName evidence="3">Uncharacterized protein</fullName>
    </submittedName>
</protein>
<evidence type="ECO:0000256" key="1">
    <source>
        <dbReference type="SAM" id="Coils"/>
    </source>
</evidence>
<organism evidence="3 4">
    <name type="scientific">Tetrahymena thermophila (strain SB210)</name>
    <dbReference type="NCBI Taxonomy" id="312017"/>
    <lineage>
        <taxon>Eukaryota</taxon>
        <taxon>Sar</taxon>
        <taxon>Alveolata</taxon>
        <taxon>Ciliophora</taxon>
        <taxon>Intramacronucleata</taxon>
        <taxon>Oligohymenophorea</taxon>
        <taxon>Hymenostomatida</taxon>
        <taxon>Tetrahymenina</taxon>
        <taxon>Tetrahymenidae</taxon>
        <taxon>Tetrahymena</taxon>
    </lineage>
</organism>
<feature type="coiled-coil region" evidence="1">
    <location>
        <begin position="1060"/>
        <end position="1217"/>
    </location>
</feature>
<feature type="region of interest" description="Disordered" evidence="2">
    <location>
        <begin position="1"/>
        <end position="20"/>
    </location>
</feature>
<feature type="region of interest" description="Disordered" evidence="2">
    <location>
        <begin position="450"/>
        <end position="490"/>
    </location>
</feature>
<dbReference type="KEGG" id="tet:TTHERM_00755920"/>
<dbReference type="InParanoid" id="I7MFN0"/>
<evidence type="ECO:0000313" key="3">
    <source>
        <dbReference type="EMBL" id="EAR84058.2"/>
    </source>
</evidence>
<evidence type="ECO:0000313" key="4">
    <source>
        <dbReference type="Proteomes" id="UP000009168"/>
    </source>
</evidence>
<dbReference type="STRING" id="312017.I7MFN0"/>
<name>I7MFN0_TETTS</name>
<keyword evidence="4" id="KW-1185">Reference proteome</keyword>
<accession>I7MFN0</accession>
<proteinExistence type="predicted"/>
<evidence type="ECO:0000256" key="2">
    <source>
        <dbReference type="SAM" id="MobiDB-lite"/>
    </source>
</evidence>
<dbReference type="eggNOG" id="ENOG502QQV3">
    <property type="taxonomic scope" value="Eukaryota"/>
</dbReference>
<gene>
    <name evidence="3" type="ORF">TTHERM_00755920</name>
</gene>
<feature type="compositionally biased region" description="Low complexity" evidence="2">
    <location>
        <begin position="460"/>
        <end position="473"/>
    </location>
</feature>
<dbReference type="SUPFAM" id="SSF117289">
    <property type="entry name" value="Nucleoporin domain"/>
    <property type="match status" value="2"/>
</dbReference>
<reference evidence="4" key="1">
    <citation type="journal article" date="2006" name="PLoS Biol.">
        <title>Macronuclear genome sequence of the ciliate Tetrahymena thermophila, a model eukaryote.</title>
        <authorList>
            <person name="Eisen J.A."/>
            <person name="Coyne R.S."/>
            <person name="Wu M."/>
            <person name="Wu D."/>
            <person name="Thiagarajan M."/>
            <person name="Wortman J.R."/>
            <person name="Badger J.H."/>
            <person name="Ren Q."/>
            <person name="Amedeo P."/>
            <person name="Jones K.M."/>
            <person name="Tallon L.J."/>
            <person name="Delcher A.L."/>
            <person name="Salzberg S.L."/>
            <person name="Silva J.C."/>
            <person name="Haas B.J."/>
            <person name="Majoros W.H."/>
            <person name="Farzad M."/>
            <person name="Carlton J.M."/>
            <person name="Smith R.K. Jr."/>
            <person name="Garg J."/>
            <person name="Pearlman R.E."/>
            <person name="Karrer K.M."/>
            <person name="Sun L."/>
            <person name="Manning G."/>
            <person name="Elde N.C."/>
            <person name="Turkewitz A.P."/>
            <person name="Asai D.J."/>
            <person name="Wilkes D.E."/>
            <person name="Wang Y."/>
            <person name="Cai H."/>
            <person name="Collins K."/>
            <person name="Stewart B.A."/>
            <person name="Lee S.R."/>
            <person name="Wilamowska K."/>
            <person name="Weinberg Z."/>
            <person name="Ruzzo W.L."/>
            <person name="Wloga D."/>
            <person name="Gaertig J."/>
            <person name="Frankel J."/>
            <person name="Tsao C.-C."/>
            <person name="Gorovsky M.A."/>
            <person name="Keeling P.J."/>
            <person name="Waller R.F."/>
            <person name="Patron N.J."/>
            <person name="Cherry J.M."/>
            <person name="Stover N.A."/>
            <person name="Krieger C.J."/>
            <person name="del Toro C."/>
            <person name="Ryder H.F."/>
            <person name="Williamson S.C."/>
            <person name="Barbeau R.A."/>
            <person name="Hamilton E.P."/>
            <person name="Orias E."/>
        </authorList>
    </citation>
    <scope>NUCLEOTIDE SEQUENCE [LARGE SCALE GENOMIC DNA]</scope>
    <source>
        <strain evidence="4">SB210</strain>
    </source>
</reference>
<dbReference type="EMBL" id="GG662437">
    <property type="protein sequence ID" value="EAR84058.2"/>
    <property type="molecule type" value="Genomic_DNA"/>
</dbReference>
<dbReference type="Proteomes" id="UP000009168">
    <property type="component" value="Unassembled WGS sequence"/>
</dbReference>
<keyword evidence="1" id="KW-0175">Coiled coil</keyword>
<feature type="compositionally biased region" description="Polar residues" evidence="2">
    <location>
        <begin position="1"/>
        <end position="10"/>
    </location>
</feature>
<dbReference type="RefSeq" id="XP_001031721.2">
    <property type="nucleotide sequence ID" value="XM_001031721.3"/>
</dbReference>